<dbReference type="AlphaFoldDB" id="A0A942E026"/>
<feature type="domain" description="ABC-type glycine betaine transport system substrate-binding" evidence="2">
    <location>
        <begin position="32"/>
        <end position="284"/>
    </location>
</feature>
<proteinExistence type="predicted"/>
<dbReference type="GO" id="GO:0015871">
    <property type="term" value="P:choline transport"/>
    <property type="evidence" value="ECO:0007669"/>
    <property type="project" value="InterPro"/>
</dbReference>
<dbReference type="GO" id="GO:0033265">
    <property type="term" value="F:choline binding"/>
    <property type="evidence" value="ECO:0007669"/>
    <property type="project" value="InterPro"/>
</dbReference>
<protein>
    <submittedName>
        <fullName evidence="3">Choline ABC transporter substrate-binding protein</fullName>
    </submittedName>
</protein>
<dbReference type="GO" id="GO:0042597">
    <property type="term" value="C:periplasmic space"/>
    <property type="evidence" value="ECO:0007669"/>
    <property type="project" value="InterPro"/>
</dbReference>
<evidence type="ECO:0000256" key="1">
    <source>
        <dbReference type="SAM" id="SignalP"/>
    </source>
</evidence>
<dbReference type="Proteomes" id="UP000680348">
    <property type="component" value="Unassembled WGS sequence"/>
</dbReference>
<dbReference type="SUPFAM" id="SSF53850">
    <property type="entry name" value="Periplasmic binding protein-like II"/>
    <property type="match status" value="1"/>
</dbReference>
<evidence type="ECO:0000313" key="4">
    <source>
        <dbReference type="Proteomes" id="UP000680348"/>
    </source>
</evidence>
<keyword evidence="1" id="KW-0732">Signal</keyword>
<gene>
    <name evidence="3" type="ORF">KEU06_19760</name>
</gene>
<organism evidence="3 4">
    <name type="scientific">Pseudaminobacter soli</name>
    <name type="common">ex Zhang et al. 2022</name>
    <dbReference type="NCBI Taxonomy" id="2831468"/>
    <lineage>
        <taxon>Bacteria</taxon>
        <taxon>Pseudomonadati</taxon>
        <taxon>Pseudomonadota</taxon>
        <taxon>Alphaproteobacteria</taxon>
        <taxon>Hyphomicrobiales</taxon>
        <taxon>Phyllobacteriaceae</taxon>
        <taxon>Pseudaminobacter</taxon>
    </lineage>
</organism>
<dbReference type="Gene3D" id="3.40.190.10">
    <property type="entry name" value="Periplasmic binding protein-like II"/>
    <property type="match status" value="1"/>
</dbReference>
<comment type="caution">
    <text evidence="3">The sequence shown here is derived from an EMBL/GenBank/DDBJ whole genome shotgun (WGS) entry which is preliminary data.</text>
</comment>
<evidence type="ECO:0000259" key="2">
    <source>
        <dbReference type="Pfam" id="PF04069"/>
    </source>
</evidence>
<dbReference type="CDD" id="cd13640">
    <property type="entry name" value="PBP2_ChoX"/>
    <property type="match status" value="1"/>
</dbReference>
<dbReference type="InterPro" id="IPR007210">
    <property type="entry name" value="ABC_Gly_betaine_transp_sub-bd"/>
</dbReference>
<dbReference type="GO" id="GO:0022857">
    <property type="term" value="F:transmembrane transporter activity"/>
    <property type="evidence" value="ECO:0007669"/>
    <property type="project" value="InterPro"/>
</dbReference>
<dbReference type="RefSeq" id="WP_188256412.1">
    <property type="nucleotide sequence ID" value="NZ_JABVCF010000011.1"/>
</dbReference>
<name>A0A942E026_9HYPH</name>
<dbReference type="InterPro" id="IPR017783">
    <property type="entry name" value="ABC_choline_sub-bd"/>
</dbReference>
<feature type="signal peptide" evidence="1">
    <location>
        <begin position="1"/>
        <end position="24"/>
    </location>
</feature>
<keyword evidence="4" id="KW-1185">Reference proteome</keyword>
<evidence type="ECO:0000313" key="3">
    <source>
        <dbReference type="EMBL" id="MBS3650851.1"/>
    </source>
</evidence>
<dbReference type="Pfam" id="PF04069">
    <property type="entry name" value="OpuAC"/>
    <property type="match status" value="1"/>
</dbReference>
<dbReference type="EMBL" id="JAGWCR010000011">
    <property type="protein sequence ID" value="MBS3650851.1"/>
    <property type="molecule type" value="Genomic_DNA"/>
</dbReference>
<dbReference type="GO" id="GO:0043190">
    <property type="term" value="C:ATP-binding cassette (ABC) transporter complex"/>
    <property type="evidence" value="ECO:0007669"/>
    <property type="project" value="InterPro"/>
</dbReference>
<accession>A0A942E026</accession>
<feature type="chain" id="PRO_5037834098" evidence="1">
    <location>
        <begin position="25"/>
        <end position="315"/>
    </location>
</feature>
<sequence length="315" mass="33402">MTPIKNIALSAGFAALLAAGPAFAADPESCKAVKFADVGWTDVTATTATASVILEALGYTPDVQVLSVPVTYTSLASKDIDVFLGNWMPTQEADIKPYLENKSVESIKTNLEGAKYTLAVPKHTYEGGLKDFSDIAKFKDKLGGKIYGIEAGNDGNRLILDMISDNKFELGGFELVESSEAGMLSAVQKAASNKEDVVFLGWEPHPMNANIDMAYLSGGDEVFGPNFGGATVHTNVRTGYPSECPNVGKFLSNLVFTLKMENEMMGGILNDGKDPKAAAKEWLQANPDTVAPWLEGVTTFDGDDGLAAVKTALGG</sequence>
<reference evidence="3" key="1">
    <citation type="submission" date="2021-04" db="EMBL/GenBank/DDBJ databases">
        <title>Pseudaminobacter soli sp. nov., isolated from paddy soil contaminated by heavy metals.</title>
        <authorList>
            <person name="Zhang K."/>
        </authorList>
    </citation>
    <scope>NUCLEOTIDE SEQUENCE</scope>
    <source>
        <strain evidence="3">19-2017</strain>
    </source>
</reference>
<dbReference type="NCBIfam" id="TIGR03414">
    <property type="entry name" value="ABC_choline_bnd"/>
    <property type="match status" value="1"/>
</dbReference>
<dbReference type="Gene3D" id="3.40.190.100">
    <property type="entry name" value="Glycine betaine-binding periplasmic protein, domain 2"/>
    <property type="match status" value="1"/>
</dbReference>